<dbReference type="GO" id="GO:0006633">
    <property type="term" value="P:fatty acid biosynthetic process"/>
    <property type="evidence" value="ECO:0007669"/>
    <property type="project" value="TreeGrafter"/>
</dbReference>
<evidence type="ECO:0000313" key="7">
    <source>
        <dbReference type="Proteomes" id="UP000638353"/>
    </source>
</evidence>
<comment type="caution">
    <text evidence="6">The sequence shown here is derived from an EMBL/GenBank/DDBJ whole genome shotgun (WGS) entry which is preliminary data.</text>
</comment>
<dbReference type="SUPFAM" id="SSF53901">
    <property type="entry name" value="Thiolase-like"/>
    <property type="match status" value="2"/>
</dbReference>
<evidence type="ECO:0000256" key="2">
    <source>
        <dbReference type="ARBA" id="ARBA00022679"/>
    </source>
</evidence>
<dbReference type="PROSITE" id="PS52004">
    <property type="entry name" value="KS3_2"/>
    <property type="match status" value="1"/>
</dbReference>
<evidence type="ECO:0000256" key="3">
    <source>
        <dbReference type="RuleBase" id="RU003694"/>
    </source>
</evidence>
<comment type="similarity">
    <text evidence="1 3">Belongs to the thiolase-like superfamily. Beta-ketoacyl-ACP synthases family.</text>
</comment>
<dbReference type="InterPro" id="IPR014030">
    <property type="entry name" value="Ketoacyl_synth_N"/>
</dbReference>
<dbReference type="PANTHER" id="PTHR11712:SF336">
    <property type="entry name" value="3-OXOACYL-[ACYL-CARRIER-PROTEIN] SYNTHASE, MITOCHONDRIAL"/>
    <property type="match status" value="1"/>
</dbReference>
<dbReference type="InterPro" id="IPR016039">
    <property type="entry name" value="Thiolase-like"/>
</dbReference>
<evidence type="ECO:0000256" key="4">
    <source>
        <dbReference type="SAM" id="MobiDB-lite"/>
    </source>
</evidence>
<dbReference type="EMBL" id="BMVC01000007">
    <property type="protein sequence ID" value="GHC96452.1"/>
    <property type="molecule type" value="Genomic_DNA"/>
</dbReference>
<protein>
    <submittedName>
        <fullName evidence="6">3-oxoacyl-ACP synthase</fullName>
    </submittedName>
</protein>
<dbReference type="GO" id="GO:0005829">
    <property type="term" value="C:cytosol"/>
    <property type="evidence" value="ECO:0007669"/>
    <property type="project" value="TreeGrafter"/>
</dbReference>
<name>A0A918WYN3_9ACTN</name>
<feature type="region of interest" description="Disordered" evidence="4">
    <location>
        <begin position="1"/>
        <end position="30"/>
    </location>
</feature>
<dbReference type="GO" id="GO:0004315">
    <property type="term" value="F:3-oxoacyl-[acyl-carrier-protein] synthase activity"/>
    <property type="evidence" value="ECO:0007669"/>
    <property type="project" value="TreeGrafter"/>
</dbReference>
<proteinExistence type="inferred from homology"/>
<dbReference type="Pfam" id="PF00109">
    <property type="entry name" value="ketoacyl-synt"/>
    <property type="match status" value="1"/>
</dbReference>
<dbReference type="Pfam" id="PF02801">
    <property type="entry name" value="Ketoacyl-synt_C"/>
    <property type="match status" value="1"/>
</dbReference>
<evidence type="ECO:0000313" key="6">
    <source>
        <dbReference type="EMBL" id="GHC96452.1"/>
    </source>
</evidence>
<keyword evidence="2 3" id="KW-0808">Transferase</keyword>
<dbReference type="AlphaFoldDB" id="A0A918WYN3"/>
<evidence type="ECO:0000259" key="5">
    <source>
        <dbReference type="PROSITE" id="PS52004"/>
    </source>
</evidence>
<gene>
    <name evidence="6" type="primary">fabF</name>
    <name evidence="6" type="ORF">GCM10010334_36610</name>
</gene>
<organism evidence="6 7">
    <name type="scientific">Streptomyces finlayi</name>
    <dbReference type="NCBI Taxonomy" id="67296"/>
    <lineage>
        <taxon>Bacteria</taxon>
        <taxon>Bacillati</taxon>
        <taxon>Actinomycetota</taxon>
        <taxon>Actinomycetes</taxon>
        <taxon>Kitasatosporales</taxon>
        <taxon>Streptomycetaceae</taxon>
        <taxon>Streptomyces</taxon>
    </lineage>
</organism>
<dbReference type="InterPro" id="IPR014031">
    <property type="entry name" value="Ketoacyl_synth_C"/>
</dbReference>
<dbReference type="PANTHER" id="PTHR11712">
    <property type="entry name" value="POLYKETIDE SYNTHASE-RELATED"/>
    <property type="match status" value="1"/>
</dbReference>
<dbReference type="InterPro" id="IPR000794">
    <property type="entry name" value="Beta-ketoacyl_synthase"/>
</dbReference>
<reference evidence="6" key="1">
    <citation type="journal article" date="2014" name="Int. J. Syst. Evol. Microbiol.">
        <title>Complete genome sequence of Corynebacterium casei LMG S-19264T (=DSM 44701T), isolated from a smear-ripened cheese.</title>
        <authorList>
            <consortium name="US DOE Joint Genome Institute (JGI-PGF)"/>
            <person name="Walter F."/>
            <person name="Albersmeier A."/>
            <person name="Kalinowski J."/>
            <person name="Ruckert C."/>
        </authorList>
    </citation>
    <scope>NUCLEOTIDE SEQUENCE</scope>
    <source>
        <strain evidence="6">JCM 4637</strain>
    </source>
</reference>
<reference evidence="6" key="2">
    <citation type="submission" date="2020-09" db="EMBL/GenBank/DDBJ databases">
        <authorList>
            <person name="Sun Q."/>
            <person name="Ohkuma M."/>
        </authorList>
    </citation>
    <scope>NUCLEOTIDE SEQUENCE</scope>
    <source>
        <strain evidence="6">JCM 4637</strain>
    </source>
</reference>
<accession>A0A918WYN3</accession>
<dbReference type="InterPro" id="IPR020841">
    <property type="entry name" value="PKS_Beta-ketoAc_synthase_dom"/>
</dbReference>
<dbReference type="SMART" id="SM00825">
    <property type="entry name" value="PKS_KS"/>
    <property type="match status" value="1"/>
</dbReference>
<sequence length="438" mass="45265">MTTPMPPNPEAPRPTPVPARGFRSAPAQGPRRVVITGLGPLSSIGTGTDAFTTGLRQGRSGVTPITAFDTTGFAHANACQVQDFDPAPLLHRLTPAHYGRAAQFSAAAARMAVADAGLTDADLASVRVQISVGTTDGESYDLDLITEAHLHGGLPAVTPQAARRVPAPLLGLAVARELGLADTEILTIGTACSAGNYSLGNGLDAIRHGDAEIALCGGADAFCRKTFAAFYRLGTIAPDCCRPFDTDRQGILTGEGAGMLLLESLDSALARGARIYAEILGYGLNCDAYHPVAPQEDSVARCLQLALDDAGLKPAEVDLISAHGTGTKANDVTESRAIRQVYGAAPPRTISLKSMLGHTMGAASALGAIACSLAITHGFIPPTINHRTTDPECAVDCVPNHAVPADLRIVQNNGLAFGGNNAAVVLGRYEGRREGGVL</sequence>
<dbReference type="Gene3D" id="3.40.47.10">
    <property type="match status" value="1"/>
</dbReference>
<feature type="domain" description="Ketosynthase family 3 (KS3)" evidence="5">
    <location>
        <begin position="30"/>
        <end position="428"/>
    </location>
</feature>
<evidence type="ECO:0000256" key="1">
    <source>
        <dbReference type="ARBA" id="ARBA00008467"/>
    </source>
</evidence>
<feature type="compositionally biased region" description="Pro residues" evidence="4">
    <location>
        <begin position="1"/>
        <end position="17"/>
    </location>
</feature>
<dbReference type="Proteomes" id="UP000638353">
    <property type="component" value="Unassembled WGS sequence"/>
</dbReference>
<dbReference type="CDD" id="cd00834">
    <property type="entry name" value="KAS_I_II"/>
    <property type="match status" value="1"/>
</dbReference>